<dbReference type="EMBL" id="HE971709">
    <property type="protein sequence ID" value="CCK32374.1"/>
    <property type="molecule type" value="Genomic_DNA"/>
</dbReference>
<dbReference type="PROSITE" id="PS50075">
    <property type="entry name" value="CARRIER"/>
    <property type="match status" value="1"/>
</dbReference>
<protein>
    <recommendedName>
        <fullName evidence="1">Carrier domain-containing protein</fullName>
    </recommendedName>
</protein>
<dbReference type="Proteomes" id="UP000008043">
    <property type="component" value="Chromosome"/>
</dbReference>
<dbReference type="PATRIC" id="fig|1214101.3.peg.8092"/>
<dbReference type="Pfam" id="PF00550">
    <property type="entry name" value="PP-binding"/>
    <property type="match status" value="1"/>
</dbReference>
<sequence length="96" mass="10787">MSQQAADPTPLPTISAVVDEIRAQVGRELRLETETVEADTVLKNLPGADSVRLLRVVAQVERIYDVEFEDEDVFRVRTPQELAELVVRDLTDRDPA</sequence>
<evidence type="ECO:0000313" key="3">
    <source>
        <dbReference type="Proteomes" id="UP000008043"/>
    </source>
</evidence>
<dbReference type="InterPro" id="IPR036736">
    <property type="entry name" value="ACP-like_sf"/>
</dbReference>
<dbReference type="OrthoDB" id="3629761at2"/>
<gene>
    <name evidence="2" type="ORF">BN159_7995</name>
</gene>
<reference evidence="2 3" key="1">
    <citation type="journal article" date="2012" name="J. Bacteriol.">
        <title>Genome sequence of the bacterium Streptomyces davawensis JCM 4913 and heterologous production of the unique antibiotic roseoflavin.</title>
        <authorList>
            <person name="Jankowitsch F."/>
            <person name="Schwarz J."/>
            <person name="Ruckert C."/>
            <person name="Gust B."/>
            <person name="Szczepanowski R."/>
            <person name="Blom J."/>
            <person name="Pelzer S."/>
            <person name="Kalinowski J."/>
            <person name="Mack M."/>
        </authorList>
    </citation>
    <scope>NUCLEOTIDE SEQUENCE [LARGE SCALE GENOMIC DNA]</scope>
    <source>
        <strain evidence="3">DSM 101723 / JCM 4913 / KCC S-0913 / 768</strain>
    </source>
</reference>
<dbReference type="AlphaFoldDB" id="K4RGN9"/>
<keyword evidence="3" id="KW-1185">Reference proteome</keyword>
<dbReference type="KEGG" id="sdv:BN159_7995"/>
<dbReference type="SUPFAM" id="SSF47336">
    <property type="entry name" value="ACP-like"/>
    <property type="match status" value="1"/>
</dbReference>
<name>K4RGN9_STRDJ</name>
<organism evidence="2 3">
    <name type="scientific">Streptomyces davaonensis (strain DSM 101723 / JCM 4913 / KCC S-0913 / 768)</name>
    <dbReference type="NCBI Taxonomy" id="1214101"/>
    <lineage>
        <taxon>Bacteria</taxon>
        <taxon>Bacillati</taxon>
        <taxon>Actinomycetota</taxon>
        <taxon>Actinomycetes</taxon>
        <taxon>Kitasatosporales</taxon>
        <taxon>Streptomycetaceae</taxon>
        <taxon>Streptomyces</taxon>
    </lineage>
</organism>
<feature type="domain" description="Carrier" evidence="1">
    <location>
        <begin position="12"/>
        <end position="90"/>
    </location>
</feature>
<dbReference type="HOGENOM" id="CLU_108696_4_0_11"/>
<dbReference type="STRING" id="1214101.BN159_7995"/>
<accession>K4RGN9</accession>
<evidence type="ECO:0000259" key="1">
    <source>
        <dbReference type="PROSITE" id="PS50075"/>
    </source>
</evidence>
<dbReference type="Gene3D" id="1.10.1200.10">
    <property type="entry name" value="ACP-like"/>
    <property type="match status" value="1"/>
</dbReference>
<evidence type="ECO:0000313" key="2">
    <source>
        <dbReference type="EMBL" id="CCK32374.1"/>
    </source>
</evidence>
<proteinExistence type="predicted"/>
<dbReference type="InterPro" id="IPR009081">
    <property type="entry name" value="PP-bd_ACP"/>
</dbReference>